<proteinExistence type="predicted"/>
<dbReference type="Gene3D" id="3.40.50.2020">
    <property type="match status" value="1"/>
</dbReference>
<dbReference type="SUPFAM" id="SSF47794">
    <property type="entry name" value="Rad51 N-terminal domain-like"/>
    <property type="match status" value="1"/>
</dbReference>
<feature type="domain" description="Phosphoribosyltransferase" evidence="2">
    <location>
        <begin position="1184"/>
        <end position="1249"/>
    </location>
</feature>
<evidence type="ECO:0000259" key="2">
    <source>
        <dbReference type="Pfam" id="PF00156"/>
    </source>
</evidence>
<dbReference type="SUPFAM" id="SSF53271">
    <property type="entry name" value="PRTase-like"/>
    <property type="match status" value="1"/>
</dbReference>
<dbReference type="Gene3D" id="2.160.20.80">
    <property type="entry name" value="E3 ubiquitin-protein ligase SopA"/>
    <property type="match status" value="1"/>
</dbReference>
<sequence>MGGLKQYNHNDSVSLLVKINEDLGAGGGRRVFKFKVCVGSSEEVNFIVWEGSPATDVDWEDGEWYQLENVLVKKWSSTTELSATKRTTAEKVQSETAESDVSGSEAVYVDSVTDRCGFTWIPDKQNNPESRPHCCYRNTWRGFDRCIWHAETDITKPPEALAEVREQPENRKLNASPRELLSGAVLRNAELTGSVLTAVDFSGADFQNANLTDVYLSYSNLSNADLRGVDLTDCTVSKISLKNSDLRTADLTGLSLFRTNFTDAELSDAIFTNTNVKDPIFTGANPEAAKGIIETEKTGQSGDNEIILPRQSHSSEEVSILHTTNTHLDRKNMGRQERQNDFVNSFKEIVDYACTSEVGALIHTGNLFWSQHPDKRIIKECKRLLHKLNDNQVEFILVRGERDATRTSKIIQELESEGLLTGPQTGWHTVSDIGIFSYGASSPPLSEINPTQPDDTTSHLVALSDAVSIATDSEDVTELEDTLELSLDAVLIGNRTESIRTSESGIQILSPGMPERIIGKRQIKTQPRTPVFFEYHVTAGAIDVTAHEIDARPVSGFQINLSSDATAEDVDSALLGKDLHDAAVIIEIIGTRDGNSISKNDIQQIISDRAAIVRVYDERTAVENQEKTHQNQIPSSSGWDVDSLAAATTLDATDIEDAVNRLMSSGCSHDTAIKYVRRYLTEMLRGEGLFAVYGVGPSSGQTLVEAGITTIEELQAAAPHELSARSDFSIQQIQRLQEAAEAGNLSSLDPDNKQVADQLLSTTQESPIKSNNDWNSSSREESAKTEENQSNLTSAESTTGPKGTAREAMSETSDDEQGILTPSELPVPSPETFTVPGGGTVFVNYLSEYYESFRSAKRVLELVFQIPRIDIDPDDRRDPRVQYYVLLDACIGFGDISTSFAGYGPQHQDRLPFSIRDYRKVFGDAETVTDYQVTNVEPFGDDTHDLLYEKASVKTTREFVRPCVPGTNYPLPELPGSFKELQEALNRLATFPAYPPLPTENGINTRTIPIAEIYQTCFEDLSREHQADLTSLTATESSPPTGPVPAATPTSTTEAESTLLDFGRLSHLFRRVAPPADSPASRSLNVFALDWYRSDSPSFEALKALAKHGENDPIDVFRPRLQDLLHRRFLLDTWDYDYITVFPGHEAGSLSPQLVELAQDAVLETDILYTPLLERTETVERQREKSKDERQRVAVEPSASLRARAKLNGDTVILFDDICTTGSSLLAGAHLLRQAGADRVACLTLGLTPGGPRENVKEITDPETPASEIIAGLKR</sequence>
<dbReference type="InterPro" id="IPR001646">
    <property type="entry name" value="5peptide_repeat"/>
</dbReference>
<dbReference type="InterPro" id="IPR000836">
    <property type="entry name" value="PRTase_dom"/>
</dbReference>
<dbReference type="SUPFAM" id="SSF141571">
    <property type="entry name" value="Pentapeptide repeat-like"/>
    <property type="match status" value="1"/>
</dbReference>
<dbReference type="InterPro" id="IPR029052">
    <property type="entry name" value="Metallo-depent_PP-like"/>
</dbReference>
<dbReference type="AlphaFoldDB" id="A0A1N7H329"/>
<dbReference type="Pfam" id="PF14520">
    <property type="entry name" value="HHH_5"/>
    <property type="match status" value="1"/>
</dbReference>
<dbReference type="InterPro" id="IPR010995">
    <property type="entry name" value="DNA_repair_Rad51/TF_NusA_a-hlx"/>
</dbReference>
<feature type="compositionally biased region" description="Polar residues" evidence="1">
    <location>
        <begin position="761"/>
        <end position="777"/>
    </location>
</feature>
<gene>
    <name evidence="3" type="ORF">SAMN05421752_12218</name>
</gene>
<name>A0A1N7H329_9EURY</name>
<feature type="region of interest" description="Disordered" evidence="1">
    <location>
        <begin position="1031"/>
        <end position="1055"/>
    </location>
</feature>
<evidence type="ECO:0000313" key="4">
    <source>
        <dbReference type="Proteomes" id="UP000185936"/>
    </source>
</evidence>
<reference evidence="4" key="1">
    <citation type="submission" date="2017-01" db="EMBL/GenBank/DDBJ databases">
        <authorList>
            <person name="Varghese N."/>
            <person name="Submissions S."/>
        </authorList>
    </citation>
    <scope>NUCLEOTIDE SEQUENCE [LARGE SCALE GENOMIC DNA]</scope>
    <source>
        <strain evidence="4">type strain: HArc-</strain>
    </source>
</reference>
<dbReference type="PANTHER" id="PTHR14136:SF17">
    <property type="entry name" value="BTB_POZ DOMAIN-CONTAINING PROTEIN KCTD9"/>
    <property type="match status" value="1"/>
</dbReference>
<dbReference type="EMBL" id="FTNR01000022">
    <property type="protein sequence ID" value="SIS19229.1"/>
    <property type="molecule type" value="Genomic_DNA"/>
</dbReference>
<dbReference type="SUPFAM" id="SSF56300">
    <property type="entry name" value="Metallo-dependent phosphatases"/>
    <property type="match status" value="1"/>
</dbReference>
<dbReference type="PANTHER" id="PTHR14136">
    <property type="entry name" value="BTB_POZ DOMAIN-CONTAINING PROTEIN KCTD9"/>
    <property type="match status" value="1"/>
</dbReference>
<dbReference type="Proteomes" id="UP000185936">
    <property type="component" value="Unassembled WGS sequence"/>
</dbReference>
<dbReference type="Pfam" id="PF00156">
    <property type="entry name" value="Pribosyltran"/>
    <property type="match status" value="1"/>
</dbReference>
<dbReference type="CDD" id="cd06223">
    <property type="entry name" value="PRTases_typeI"/>
    <property type="match status" value="1"/>
</dbReference>
<dbReference type="Gene3D" id="3.60.21.10">
    <property type="match status" value="1"/>
</dbReference>
<accession>A0A1N7H329</accession>
<dbReference type="GO" id="GO:0000166">
    <property type="term" value="F:nucleotide binding"/>
    <property type="evidence" value="ECO:0007669"/>
    <property type="project" value="InterPro"/>
</dbReference>
<feature type="compositionally biased region" description="Low complexity" evidence="1">
    <location>
        <begin position="1044"/>
        <end position="1055"/>
    </location>
</feature>
<dbReference type="InterPro" id="IPR029057">
    <property type="entry name" value="PRTase-like"/>
</dbReference>
<feature type="region of interest" description="Disordered" evidence="1">
    <location>
        <begin position="761"/>
        <end position="832"/>
    </location>
</feature>
<keyword evidence="4" id="KW-1185">Reference proteome</keyword>
<dbReference type="Gene3D" id="1.10.150.20">
    <property type="entry name" value="5' to 3' exonuclease, C-terminal subdomain"/>
    <property type="match status" value="1"/>
</dbReference>
<dbReference type="InterPro" id="IPR051082">
    <property type="entry name" value="Pentapeptide-BTB/POZ_domain"/>
</dbReference>
<feature type="compositionally biased region" description="Polar residues" evidence="1">
    <location>
        <begin position="788"/>
        <end position="801"/>
    </location>
</feature>
<dbReference type="STRING" id="308853.SAMN05421752_12218"/>
<evidence type="ECO:0000256" key="1">
    <source>
        <dbReference type="SAM" id="MobiDB-lite"/>
    </source>
</evidence>
<feature type="compositionally biased region" description="Basic and acidic residues" evidence="1">
    <location>
        <begin position="778"/>
        <end position="787"/>
    </location>
</feature>
<evidence type="ECO:0000313" key="3">
    <source>
        <dbReference type="EMBL" id="SIS19229.1"/>
    </source>
</evidence>
<protein>
    <submittedName>
        <fullName evidence="3">Helix-hairpin-helix domain-containing protein</fullName>
    </submittedName>
</protein>
<dbReference type="Pfam" id="PF00805">
    <property type="entry name" value="Pentapeptide"/>
    <property type="match status" value="1"/>
</dbReference>
<organism evidence="3 4">
    <name type="scientific">Natronorubrum thiooxidans</name>
    <dbReference type="NCBI Taxonomy" id="308853"/>
    <lineage>
        <taxon>Archaea</taxon>
        <taxon>Methanobacteriati</taxon>
        <taxon>Methanobacteriota</taxon>
        <taxon>Stenosarchaea group</taxon>
        <taxon>Halobacteria</taxon>
        <taxon>Halobacteriales</taxon>
        <taxon>Natrialbaceae</taxon>
        <taxon>Natronorubrum</taxon>
    </lineage>
</organism>